<evidence type="ECO:0000256" key="1">
    <source>
        <dbReference type="SAM" id="SignalP"/>
    </source>
</evidence>
<evidence type="ECO:0000313" key="2">
    <source>
        <dbReference type="EMBL" id="ULT80682.1"/>
    </source>
</evidence>
<dbReference type="OMA" id="EVYRIFM"/>
<feature type="chain" id="PRO_5042241926" description="CX domain-containing protein" evidence="1">
    <location>
        <begin position="19"/>
        <end position="203"/>
    </location>
</feature>
<name>A0AAE8ZQ17_CAEBR</name>
<protein>
    <recommendedName>
        <fullName evidence="4">CX domain-containing protein</fullName>
    </recommendedName>
</protein>
<sequence>MLILIICTFLAVFVPANPQRSFLDQQDDEEEQPRSYAFQRTRSLNGGYATDGDSKINDEVYRIFMLTILDGFNIFKIKAYNDRSFIYLTRRDYWLGDRYYYMDNYYYLPTRDSCAYRMNETERQHLFYEEDNMPIFDIIYQCQRYQEYCCGLNCCKIDQIGRHDYPRKPPKYPWEDPWHHNSASCSSQLPFAIIIISVFNFFT</sequence>
<proteinExistence type="predicted"/>
<feature type="signal peptide" evidence="1">
    <location>
        <begin position="1"/>
        <end position="18"/>
    </location>
</feature>
<dbReference type="RefSeq" id="XP_002643865.2">
    <property type="nucleotide sequence ID" value="XM_002643819.2"/>
</dbReference>
<dbReference type="Proteomes" id="UP000827892">
    <property type="component" value="Chromosome X"/>
</dbReference>
<dbReference type="AlphaFoldDB" id="A0AAE8ZQ17"/>
<evidence type="ECO:0008006" key="4">
    <source>
        <dbReference type="Google" id="ProtNLM"/>
    </source>
</evidence>
<evidence type="ECO:0000313" key="3">
    <source>
        <dbReference type="Proteomes" id="UP000827892"/>
    </source>
</evidence>
<reference evidence="2 3" key="1">
    <citation type="submission" date="2022-05" db="EMBL/GenBank/DDBJ databases">
        <title>Chromosome-level reference genomes for two strains of Caenorhabditis briggsae: an improved platform for comparative genomics.</title>
        <authorList>
            <person name="Stevens L."/>
            <person name="Andersen E.C."/>
        </authorList>
    </citation>
    <scope>NUCLEOTIDE SEQUENCE [LARGE SCALE GENOMIC DNA]</scope>
    <source>
        <strain evidence="2">QX1410_ONT</strain>
        <tissue evidence="2">Whole-organism</tissue>
    </source>
</reference>
<gene>
    <name evidence="2" type="ORF">L3Y34_010912</name>
</gene>
<dbReference type="KEGG" id="cbr:CBG_02100"/>
<organism evidence="2 3">
    <name type="scientific">Caenorhabditis briggsae</name>
    <dbReference type="NCBI Taxonomy" id="6238"/>
    <lineage>
        <taxon>Eukaryota</taxon>
        <taxon>Metazoa</taxon>
        <taxon>Ecdysozoa</taxon>
        <taxon>Nematoda</taxon>
        <taxon>Chromadorea</taxon>
        <taxon>Rhabditida</taxon>
        <taxon>Rhabditina</taxon>
        <taxon>Rhabditomorpha</taxon>
        <taxon>Rhabditoidea</taxon>
        <taxon>Rhabditidae</taxon>
        <taxon>Peloderinae</taxon>
        <taxon>Caenorhabditis</taxon>
    </lineage>
</organism>
<accession>A0AAE8ZQ17</accession>
<dbReference type="EMBL" id="CP090896">
    <property type="protein sequence ID" value="ULT80682.1"/>
    <property type="molecule type" value="Genomic_DNA"/>
</dbReference>
<keyword evidence="1" id="KW-0732">Signal</keyword>